<evidence type="ECO:0000256" key="1">
    <source>
        <dbReference type="ARBA" id="ARBA00004141"/>
    </source>
</evidence>
<evidence type="ECO:0000313" key="10">
    <source>
        <dbReference type="Proteomes" id="UP000651977"/>
    </source>
</evidence>
<comment type="subcellular location">
    <subcellularLocation>
        <location evidence="1">Membrane</location>
        <topology evidence="1">Multi-pass membrane protein</topology>
    </subcellularLocation>
</comment>
<dbReference type="GO" id="GO:0016740">
    <property type="term" value="F:transferase activity"/>
    <property type="evidence" value="ECO:0007669"/>
    <property type="project" value="UniProtKB-KW"/>
</dbReference>
<feature type="domain" description="Bacterial sugar transferase" evidence="8">
    <location>
        <begin position="281"/>
        <end position="462"/>
    </location>
</feature>
<feature type="transmembrane region" description="Helical" evidence="7">
    <location>
        <begin position="12"/>
        <end position="31"/>
    </location>
</feature>
<dbReference type="InterPro" id="IPR003362">
    <property type="entry name" value="Bact_transf"/>
</dbReference>
<evidence type="ECO:0000256" key="4">
    <source>
        <dbReference type="ARBA" id="ARBA00022692"/>
    </source>
</evidence>
<keyword evidence="4 7" id="KW-0812">Transmembrane</keyword>
<comment type="caution">
    <text evidence="9">The sequence shown here is derived from an EMBL/GenBank/DDBJ whole genome shotgun (WGS) entry which is preliminary data.</text>
</comment>
<feature type="transmembrane region" description="Helical" evidence="7">
    <location>
        <begin position="117"/>
        <end position="134"/>
    </location>
</feature>
<keyword evidence="5 7" id="KW-1133">Transmembrane helix</keyword>
<organism evidence="9 10">
    <name type="scientific">Agarivorans gilvus</name>
    <dbReference type="NCBI Taxonomy" id="680279"/>
    <lineage>
        <taxon>Bacteria</taxon>
        <taxon>Pseudomonadati</taxon>
        <taxon>Pseudomonadota</taxon>
        <taxon>Gammaproteobacteria</taxon>
        <taxon>Alteromonadales</taxon>
        <taxon>Alteromonadaceae</taxon>
        <taxon>Agarivorans</taxon>
    </lineage>
</organism>
<dbReference type="NCBIfam" id="TIGR03025">
    <property type="entry name" value="EPS_sugtrans"/>
    <property type="match status" value="1"/>
</dbReference>
<dbReference type="EMBL" id="BMDY01000012">
    <property type="protein sequence ID" value="GGB08757.1"/>
    <property type="molecule type" value="Genomic_DNA"/>
</dbReference>
<feature type="transmembrane region" description="Helical" evidence="7">
    <location>
        <begin position="84"/>
        <end position="105"/>
    </location>
</feature>
<proteinExistence type="inferred from homology"/>
<feature type="transmembrane region" description="Helical" evidence="7">
    <location>
        <begin position="51"/>
        <end position="72"/>
    </location>
</feature>
<evidence type="ECO:0000256" key="6">
    <source>
        <dbReference type="ARBA" id="ARBA00023136"/>
    </source>
</evidence>
<dbReference type="InterPro" id="IPR017475">
    <property type="entry name" value="EPS_sugar_tfrase"/>
</dbReference>
<dbReference type="RefSeq" id="WP_055734082.1">
    <property type="nucleotide sequence ID" value="NZ_BMDY01000012.1"/>
</dbReference>
<evidence type="ECO:0000256" key="2">
    <source>
        <dbReference type="ARBA" id="ARBA00006464"/>
    </source>
</evidence>
<accession>A0ABQ1I4R1</accession>
<evidence type="ECO:0000259" key="8">
    <source>
        <dbReference type="Pfam" id="PF02397"/>
    </source>
</evidence>
<comment type="similarity">
    <text evidence="2">Belongs to the bacterial sugar transferase family.</text>
</comment>
<dbReference type="Proteomes" id="UP000651977">
    <property type="component" value="Unassembled WGS sequence"/>
</dbReference>
<keyword evidence="6 7" id="KW-0472">Membrane</keyword>
<keyword evidence="10" id="KW-1185">Reference proteome</keyword>
<feature type="transmembrane region" description="Helical" evidence="7">
    <location>
        <begin position="284"/>
        <end position="304"/>
    </location>
</feature>
<evidence type="ECO:0000256" key="5">
    <source>
        <dbReference type="ARBA" id="ARBA00022989"/>
    </source>
</evidence>
<dbReference type="PANTHER" id="PTHR30576:SF0">
    <property type="entry name" value="UNDECAPRENYL-PHOSPHATE N-ACETYLGALACTOSAMINYL 1-PHOSPHATE TRANSFERASE-RELATED"/>
    <property type="match status" value="1"/>
</dbReference>
<evidence type="ECO:0000256" key="7">
    <source>
        <dbReference type="SAM" id="Phobius"/>
    </source>
</evidence>
<reference evidence="10" key="1">
    <citation type="journal article" date="2019" name="Int. J. Syst. Evol. Microbiol.">
        <title>The Global Catalogue of Microorganisms (GCM) 10K type strain sequencing project: providing services to taxonomists for standard genome sequencing and annotation.</title>
        <authorList>
            <consortium name="The Broad Institute Genomics Platform"/>
            <consortium name="The Broad Institute Genome Sequencing Center for Infectious Disease"/>
            <person name="Wu L."/>
            <person name="Ma J."/>
        </authorList>
    </citation>
    <scope>NUCLEOTIDE SEQUENCE [LARGE SCALE GENOMIC DNA]</scope>
    <source>
        <strain evidence="10">CGMCC 1.10131</strain>
    </source>
</reference>
<keyword evidence="3 9" id="KW-0808">Transferase</keyword>
<dbReference type="Gene3D" id="3.40.50.720">
    <property type="entry name" value="NAD(P)-binding Rossmann-like Domain"/>
    <property type="match status" value="1"/>
</dbReference>
<dbReference type="InterPro" id="IPR017464">
    <property type="entry name" value="Sugar_tfrase_EpsB_2"/>
</dbReference>
<dbReference type="Pfam" id="PF02397">
    <property type="entry name" value="Bac_transf"/>
    <property type="match status" value="1"/>
</dbReference>
<evidence type="ECO:0000313" key="9">
    <source>
        <dbReference type="EMBL" id="GGB08757.1"/>
    </source>
</evidence>
<name>A0ABQ1I4R1_9ALTE</name>
<gene>
    <name evidence="9" type="ORF">GCM10007414_22740</name>
</gene>
<dbReference type="PANTHER" id="PTHR30576">
    <property type="entry name" value="COLANIC BIOSYNTHESIS UDP-GLUCOSE LIPID CARRIER TRANSFERASE"/>
    <property type="match status" value="1"/>
</dbReference>
<dbReference type="NCBIfam" id="TIGR03013">
    <property type="entry name" value="EpsB_2"/>
    <property type="match status" value="1"/>
</dbReference>
<protein>
    <submittedName>
        <fullName evidence="9">Glycosyl transferase</fullName>
    </submittedName>
</protein>
<evidence type="ECO:0000256" key="3">
    <source>
        <dbReference type="ARBA" id="ARBA00022679"/>
    </source>
</evidence>
<sequence length="467" mass="53416">MAGSKFHNLDPGSRAVILAEFLLLVGIFVIGVELLRFTGFKNIPNYGEGILLLHCALFIFPIQLSILSVGLYNQKIRETFRGVIRRLLVSVALGYFISSVVYVLTPLNVFPGNFREVLYATVIIGLTTIRYFALKMRYEHLGRKRILVLGAGERASIIEKRMRRKSDRVSFEMAGFVRMQGDSEDGIKRETIIELDQPLESFVLTHGVEEIVIAADERRANLPVDSLFLCKLRGVEITDIIDFIERESGQIAVNLIYPSWVIYSNGFHSTNYLRSSLDWICNTFLGLIVLFLTWPLMLITVLMIKLEEGIKAPVLYSQERIGLNGQPFNIYKFRSMRTDAEKDGAKWAQEKDPRVTRVGNFIRKYRVDELPQIYNVLVGDMGFVGPRPERPAFVKELVLSIPYYNQRHNVKPGLTGWAQLKYPYGSTEADALEKLKFDLYYIKHRSFLLDLLILVRTAEIILFGKGR</sequence>